<dbReference type="InterPro" id="IPR036770">
    <property type="entry name" value="Ankyrin_rpt-contain_sf"/>
</dbReference>
<dbReference type="Gene3D" id="1.25.40.20">
    <property type="entry name" value="Ankyrin repeat-containing domain"/>
    <property type="match status" value="2"/>
</dbReference>
<reference evidence="3" key="1">
    <citation type="submission" date="2025-08" db="UniProtKB">
        <authorList>
            <consortium name="RefSeq"/>
        </authorList>
    </citation>
    <scope>IDENTIFICATION</scope>
    <source>
        <tissue evidence="3">Seedling</tissue>
    </source>
</reference>
<gene>
    <name evidence="3" type="primary">LOC107405069</name>
</gene>
<evidence type="ECO:0000256" key="1">
    <source>
        <dbReference type="SAM" id="MobiDB-lite"/>
    </source>
</evidence>
<proteinExistence type="predicted"/>
<evidence type="ECO:0000313" key="3">
    <source>
        <dbReference type="RefSeq" id="XP_048323050.2"/>
    </source>
</evidence>
<dbReference type="GeneID" id="107405069"/>
<dbReference type="PANTHER" id="PTHR24121:SF15">
    <property type="entry name" value="ANKYRIN REPEAT PROTEIN"/>
    <property type="match status" value="1"/>
</dbReference>
<feature type="compositionally biased region" description="Low complexity" evidence="1">
    <location>
        <begin position="244"/>
        <end position="254"/>
    </location>
</feature>
<dbReference type="SUPFAM" id="SSF48403">
    <property type="entry name" value="Ankyrin repeat"/>
    <property type="match status" value="1"/>
</dbReference>
<dbReference type="Pfam" id="PF12796">
    <property type="entry name" value="Ank_2"/>
    <property type="match status" value="2"/>
</dbReference>
<evidence type="ECO:0000313" key="2">
    <source>
        <dbReference type="Proteomes" id="UP001652623"/>
    </source>
</evidence>
<dbReference type="SMART" id="SM00248">
    <property type="entry name" value="ANK"/>
    <property type="match status" value="5"/>
</dbReference>
<feature type="compositionally biased region" description="Polar residues" evidence="1">
    <location>
        <begin position="265"/>
        <end position="279"/>
    </location>
</feature>
<feature type="region of interest" description="Disordered" evidence="1">
    <location>
        <begin position="241"/>
        <end position="280"/>
    </location>
</feature>
<keyword evidence="2" id="KW-1185">Reference proteome</keyword>
<dbReference type="Proteomes" id="UP001652623">
    <property type="component" value="Chromosome 9"/>
</dbReference>
<dbReference type="RefSeq" id="XP_048323050.2">
    <property type="nucleotide sequence ID" value="XM_048467093.2"/>
</dbReference>
<dbReference type="InterPro" id="IPR002110">
    <property type="entry name" value="Ankyrin_rpt"/>
</dbReference>
<protein>
    <submittedName>
        <fullName evidence="3">Uncharacterized protein LOC107405069</fullName>
    </submittedName>
</protein>
<name>A0ABM3I8A8_ZIZJJ</name>
<sequence>METPRSSTKMSRGTENQTLFKMAMKGKWREVVDLCQENLDLISQKITKTGATALHVAITENQFDAVRELVKLIIKDDKKEALRAKTEKGDTPIHLAASMGSTPTCRWMVEADPTLIGDRNIDGETPLFLAASHGKKRAFLYLHSRGSIDERYSYSKRADGDTTLHSAIEREFMDLAFLIILEYEKLVDSVNEKGYTALHLLAKKPAAFPSGNKLGWFSKIIYECLSVELYVDDEIDNKDKSYDSSDTSVDSTVTQEEETADVEKQATTSNNKDVQSKTSQESKKLAEKRFMFRDFIGFCATETLGLIEPVTLRIKKYIKDIRETRKKHEWSVAVMNKLLELASIYVYVDPAGGNEDKVHPAGGDEDNPFTVLPLEYHEPKQEHHIIEDTSSKVMQKSAKNGIEEIVKSILTEYPVAINDRDASKKNIVILASENRHLNLFKFLINQNFLREGIVRQMDDKGNTVLHATASYDDEKHNLWPIPGAAAQMQWEIQWFEDFYVFDNTYPHKDRHKPAEYPG</sequence>
<accession>A0ABM3I8A8</accession>
<dbReference type="PANTHER" id="PTHR24121">
    <property type="entry name" value="NO MECHANORECEPTOR POTENTIAL C, ISOFORM D-RELATED"/>
    <property type="match status" value="1"/>
</dbReference>
<organism evidence="2 3">
    <name type="scientific">Ziziphus jujuba</name>
    <name type="common">Chinese jujube</name>
    <name type="synonym">Ziziphus sativa</name>
    <dbReference type="NCBI Taxonomy" id="326968"/>
    <lineage>
        <taxon>Eukaryota</taxon>
        <taxon>Viridiplantae</taxon>
        <taxon>Streptophyta</taxon>
        <taxon>Embryophyta</taxon>
        <taxon>Tracheophyta</taxon>
        <taxon>Spermatophyta</taxon>
        <taxon>Magnoliopsida</taxon>
        <taxon>eudicotyledons</taxon>
        <taxon>Gunneridae</taxon>
        <taxon>Pentapetalae</taxon>
        <taxon>rosids</taxon>
        <taxon>fabids</taxon>
        <taxon>Rosales</taxon>
        <taxon>Rhamnaceae</taxon>
        <taxon>Paliureae</taxon>
        <taxon>Ziziphus</taxon>
    </lineage>
</organism>